<dbReference type="GO" id="GO:0036503">
    <property type="term" value="P:ERAD pathway"/>
    <property type="evidence" value="ECO:0007669"/>
    <property type="project" value="TreeGrafter"/>
</dbReference>
<dbReference type="PANTHER" id="PTHR12555:SF16">
    <property type="entry name" value="OS04G0577000 PROTEIN"/>
    <property type="match status" value="1"/>
</dbReference>
<evidence type="ECO:0000313" key="3">
    <source>
        <dbReference type="EMBL" id="CAD6228940.1"/>
    </source>
</evidence>
<evidence type="ECO:0000259" key="2">
    <source>
        <dbReference type="Pfam" id="PF24842"/>
    </source>
</evidence>
<evidence type="ECO:0000256" key="1">
    <source>
        <dbReference type="SAM" id="MobiDB-lite"/>
    </source>
</evidence>
<dbReference type="Proteomes" id="UP000604825">
    <property type="component" value="Unassembled WGS sequence"/>
</dbReference>
<accession>A0A811NVJ6</accession>
<dbReference type="GO" id="GO:0034098">
    <property type="term" value="C:VCP-NPL4-UFD1 AAA ATPase complex"/>
    <property type="evidence" value="ECO:0007669"/>
    <property type="project" value="TreeGrafter"/>
</dbReference>
<feature type="domain" description="Ubiquitin fusion degradation protein UFD1 N-terminal subdomain 2" evidence="2">
    <location>
        <begin position="2"/>
        <end position="36"/>
    </location>
</feature>
<dbReference type="GO" id="GO:0006511">
    <property type="term" value="P:ubiquitin-dependent protein catabolic process"/>
    <property type="evidence" value="ECO:0007669"/>
    <property type="project" value="InterPro"/>
</dbReference>
<protein>
    <recommendedName>
        <fullName evidence="2">Ubiquitin fusion degradation protein UFD1 N-terminal subdomain 2 domain-containing protein</fullName>
    </recommendedName>
</protein>
<dbReference type="OrthoDB" id="422728at2759"/>
<feature type="region of interest" description="Disordered" evidence="1">
    <location>
        <begin position="35"/>
        <end position="173"/>
    </location>
</feature>
<dbReference type="EMBL" id="CAJGYO010000005">
    <property type="protein sequence ID" value="CAD6228940.1"/>
    <property type="molecule type" value="Genomic_DNA"/>
</dbReference>
<dbReference type="GO" id="GO:0031593">
    <property type="term" value="F:polyubiquitin modification-dependent protein binding"/>
    <property type="evidence" value="ECO:0007669"/>
    <property type="project" value="TreeGrafter"/>
</dbReference>
<sequence>MVAYNNKQYYIDVVETKPASAVCIIETDCEVDFAPPLDYKEPEKPPQPTVPASSKAPAAEVGNTTVVEDEPKFKPFTGSGKRLDGKASKLQASDQVPSTAPSGSNKRANQQISAPAASVASNYSRQKTGKLVFGSSASNNKELQKAPVKEEEPAKKDEPRFQAFSGKSSSLKR</sequence>
<proteinExistence type="predicted"/>
<name>A0A811NVJ6_9POAL</name>
<organism evidence="3 4">
    <name type="scientific">Miscanthus lutarioriparius</name>
    <dbReference type="NCBI Taxonomy" id="422564"/>
    <lineage>
        <taxon>Eukaryota</taxon>
        <taxon>Viridiplantae</taxon>
        <taxon>Streptophyta</taxon>
        <taxon>Embryophyta</taxon>
        <taxon>Tracheophyta</taxon>
        <taxon>Spermatophyta</taxon>
        <taxon>Magnoliopsida</taxon>
        <taxon>Liliopsida</taxon>
        <taxon>Poales</taxon>
        <taxon>Poaceae</taxon>
        <taxon>PACMAD clade</taxon>
        <taxon>Panicoideae</taxon>
        <taxon>Andropogonodae</taxon>
        <taxon>Andropogoneae</taxon>
        <taxon>Saccharinae</taxon>
        <taxon>Miscanthus</taxon>
    </lineage>
</organism>
<dbReference type="PANTHER" id="PTHR12555">
    <property type="entry name" value="UBIQUITIN FUSION DEGRADATON PROTEIN 1"/>
    <property type="match status" value="1"/>
</dbReference>
<evidence type="ECO:0000313" key="4">
    <source>
        <dbReference type="Proteomes" id="UP000604825"/>
    </source>
</evidence>
<dbReference type="Gene3D" id="3.10.330.10">
    <property type="match status" value="1"/>
</dbReference>
<dbReference type="InterPro" id="IPR055418">
    <property type="entry name" value="UFD1_N2"/>
</dbReference>
<keyword evidence="4" id="KW-1185">Reference proteome</keyword>
<feature type="compositionally biased region" description="Basic and acidic residues" evidence="1">
    <location>
        <begin position="142"/>
        <end position="160"/>
    </location>
</feature>
<comment type="caution">
    <text evidence="3">The sequence shown here is derived from an EMBL/GenBank/DDBJ whole genome shotgun (WGS) entry which is preliminary data.</text>
</comment>
<reference evidence="3" key="1">
    <citation type="submission" date="2020-10" db="EMBL/GenBank/DDBJ databases">
        <authorList>
            <person name="Han B."/>
            <person name="Lu T."/>
            <person name="Zhao Q."/>
            <person name="Huang X."/>
            <person name="Zhao Y."/>
        </authorList>
    </citation>
    <scope>NUCLEOTIDE SEQUENCE</scope>
</reference>
<gene>
    <name evidence="3" type="ORF">NCGR_LOCUS19585</name>
</gene>
<feature type="compositionally biased region" description="Polar residues" evidence="1">
    <location>
        <begin position="90"/>
        <end position="126"/>
    </location>
</feature>
<dbReference type="Pfam" id="PF24842">
    <property type="entry name" value="UFD1_N2"/>
    <property type="match status" value="1"/>
</dbReference>
<dbReference type="AlphaFoldDB" id="A0A811NVJ6"/>
<dbReference type="InterPro" id="IPR004854">
    <property type="entry name" value="Ufd1-like"/>
</dbReference>